<dbReference type="Pfam" id="PF09579">
    <property type="entry name" value="Spore_YtfJ"/>
    <property type="match status" value="1"/>
</dbReference>
<sequence>MDLPAEFQSLIDAIESSAADAVFGPPIERADRTVVPVARVGYGLGGGGGHDAEGEGGGLGGGVSARPAGALEVSDTGTRFVTATGRRRSLALVAVGIVLGVVLSRLLR</sequence>
<evidence type="ECO:0000256" key="1">
    <source>
        <dbReference type="SAM" id="Phobius"/>
    </source>
</evidence>
<evidence type="ECO:0008006" key="4">
    <source>
        <dbReference type="Google" id="ProtNLM"/>
    </source>
</evidence>
<accession>A0A2R4X4C3</accession>
<dbReference type="GeneID" id="36511999"/>
<reference evidence="2 3" key="1">
    <citation type="submission" date="2018-04" db="EMBL/GenBank/DDBJ databases">
        <title>Halococcoides cellulosivorans gen. nov., sp. nov., an extremely halophilic cellulose-utilizing haloarchaeon from hypersaline lakes.</title>
        <authorList>
            <person name="Sorokin D.Y."/>
            <person name="Toshchakov S.V."/>
            <person name="Samarov N.I."/>
            <person name="Korzhenkov A."/>
            <person name="Kublanov I.V."/>
        </authorList>
    </citation>
    <scope>NUCLEOTIDE SEQUENCE [LARGE SCALE GENOMIC DNA]</scope>
    <source>
        <strain evidence="2 3">HArcel1</strain>
    </source>
</reference>
<keyword evidence="1" id="KW-0472">Membrane</keyword>
<organism evidence="2 3">
    <name type="scientific">Halococcoides cellulosivorans</name>
    <dbReference type="NCBI Taxonomy" id="1679096"/>
    <lineage>
        <taxon>Archaea</taxon>
        <taxon>Methanobacteriati</taxon>
        <taxon>Methanobacteriota</taxon>
        <taxon>Stenosarchaea group</taxon>
        <taxon>Halobacteria</taxon>
        <taxon>Halobacteriales</taxon>
        <taxon>Haloarculaceae</taxon>
        <taxon>Halococcoides</taxon>
    </lineage>
</organism>
<evidence type="ECO:0000313" key="3">
    <source>
        <dbReference type="Proteomes" id="UP000244727"/>
    </source>
</evidence>
<dbReference type="AlphaFoldDB" id="A0A2R4X4C3"/>
<dbReference type="EMBL" id="CP028858">
    <property type="protein sequence ID" value="AWB28651.1"/>
    <property type="molecule type" value="Genomic_DNA"/>
</dbReference>
<evidence type="ECO:0000313" key="2">
    <source>
        <dbReference type="EMBL" id="AWB28651.1"/>
    </source>
</evidence>
<dbReference type="InterPro" id="IPR014229">
    <property type="entry name" value="Spore_YtfJ"/>
</dbReference>
<feature type="transmembrane region" description="Helical" evidence="1">
    <location>
        <begin position="89"/>
        <end position="107"/>
    </location>
</feature>
<dbReference type="Proteomes" id="UP000244727">
    <property type="component" value="Chromosome"/>
</dbReference>
<gene>
    <name evidence="2" type="ORF">HARCEL1_05790</name>
</gene>
<keyword evidence="1" id="KW-0812">Transmembrane</keyword>
<name>A0A2R4X4C3_9EURY</name>
<dbReference type="RefSeq" id="WP_108384108.1">
    <property type="nucleotide sequence ID" value="NZ_CP028858.1"/>
</dbReference>
<dbReference type="KEGG" id="harc:HARCEL1_05790"/>
<proteinExistence type="predicted"/>
<protein>
    <recommendedName>
        <fullName evidence="4">Sporulation protein</fullName>
    </recommendedName>
</protein>
<keyword evidence="1" id="KW-1133">Transmembrane helix</keyword>
<keyword evidence="3" id="KW-1185">Reference proteome</keyword>